<evidence type="ECO:0000256" key="12">
    <source>
        <dbReference type="ARBA" id="ARBA00025912"/>
    </source>
</evidence>
<evidence type="ECO:0000256" key="8">
    <source>
        <dbReference type="ARBA" id="ARBA00022723"/>
    </source>
</evidence>
<reference evidence="14 15" key="1">
    <citation type="submission" date="2023-08" db="EMBL/GenBank/DDBJ databases">
        <title>Implementing the SeqCode for naming new Mesorhizobium species isolated from Vachellia karroo root nodules.</title>
        <authorList>
            <person name="Van Lill M."/>
        </authorList>
    </citation>
    <scope>NUCLEOTIDE SEQUENCE [LARGE SCALE GENOMIC DNA]</scope>
    <source>
        <strain evidence="14 15">VK3E</strain>
    </source>
</reference>
<evidence type="ECO:0000256" key="13">
    <source>
        <dbReference type="SAM" id="Phobius"/>
    </source>
</evidence>
<evidence type="ECO:0000256" key="1">
    <source>
        <dbReference type="ARBA" id="ARBA00001971"/>
    </source>
</evidence>
<dbReference type="CDD" id="cd03499">
    <property type="entry name" value="SQR_TypeC_SdhC"/>
    <property type="match status" value="1"/>
</dbReference>
<evidence type="ECO:0000256" key="9">
    <source>
        <dbReference type="ARBA" id="ARBA00022989"/>
    </source>
</evidence>
<keyword evidence="7 13" id="KW-0812">Transmembrane</keyword>
<comment type="subcellular location">
    <subcellularLocation>
        <location evidence="3">Membrane</location>
        <topology evidence="3">Multi-pass membrane protein</topology>
    </subcellularLocation>
</comment>
<protein>
    <recommendedName>
        <fullName evidence="5">Succinate dehydrogenase cytochrome b556 subunit</fullName>
    </recommendedName>
</protein>
<keyword evidence="9 13" id="KW-1133">Transmembrane helix</keyword>
<dbReference type="PANTHER" id="PTHR10978">
    <property type="entry name" value="SUCCINATE DEHYDROGENASE CYTOCHROME B560 SUBUNIT"/>
    <property type="match status" value="1"/>
</dbReference>
<organism evidence="14 15">
    <name type="scientific">Mesorhizobium australafricanum</name>
    <dbReference type="NCBI Taxonomy" id="3072311"/>
    <lineage>
        <taxon>Bacteria</taxon>
        <taxon>Pseudomonadati</taxon>
        <taxon>Pseudomonadota</taxon>
        <taxon>Alphaproteobacteria</taxon>
        <taxon>Hyphomicrobiales</taxon>
        <taxon>Phyllobacteriaceae</taxon>
        <taxon>Mesorhizobium</taxon>
    </lineage>
</organism>
<evidence type="ECO:0000313" key="15">
    <source>
        <dbReference type="Proteomes" id="UP001272097"/>
    </source>
</evidence>
<evidence type="ECO:0000256" key="2">
    <source>
        <dbReference type="ARBA" id="ARBA00004050"/>
    </source>
</evidence>
<proteinExistence type="inferred from homology"/>
<keyword evidence="10" id="KW-0408">Iron</keyword>
<dbReference type="InterPro" id="IPR000701">
    <property type="entry name" value="SuccDH_FuR_B_TM-su"/>
</dbReference>
<evidence type="ECO:0000256" key="5">
    <source>
        <dbReference type="ARBA" id="ARBA00020076"/>
    </source>
</evidence>
<keyword evidence="8" id="KW-0479">Metal-binding</keyword>
<dbReference type="PANTHER" id="PTHR10978:SF5">
    <property type="entry name" value="SUCCINATE DEHYDROGENASE CYTOCHROME B560 SUBUNIT, MITOCHONDRIAL"/>
    <property type="match status" value="1"/>
</dbReference>
<dbReference type="Gene3D" id="1.20.1300.10">
    <property type="entry name" value="Fumarate reductase/succinate dehydrogenase, transmembrane subunit"/>
    <property type="match status" value="1"/>
</dbReference>
<name>A0ABU4X3C5_9HYPH</name>
<comment type="cofactor">
    <cofactor evidence="1">
        <name>heme</name>
        <dbReference type="ChEBI" id="CHEBI:30413"/>
    </cofactor>
</comment>
<dbReference type="EMBL" id="JAVIIS010000046">
    <property type="protein sequence ID" value="MDX8442817.1"/>
    <property type="molecule type" value="Genomic_DNA"/>
</dbReference>
<dbReference type="InterPro" id="IPR018495">
    <property type="entry name" value="Succ_DH_cyt_bsu_CS"/>
</dbReference>
<dbReference type="PIRSF" id="PIRSF000178">
    <property type="entry name" value="SDH_cyt_b560"/>
    <property type="match status" value="1"/>
</dbReference>
<keyword evidence="15" id="KW-1185">Reference proteome</keyword>
<dbReference type="RefSeq" id="WP_320216818.1">
    <property type="nucleotide sequence ID" value="NZ_JAVIIS010000046.1"/>
</dbReference>
<comment type="subunit">
    <text evidence="12">Part of an enzyme complex containing four subunits: a flavoprotein, an iron-sulfur protein, plus two membrane-anchoring proteins, SdhC and SdhD. The complex can form homotrimers.</text>
</comment>
<keyword evidence="11 13" id="KW-0472">Membrane</keyword>
<evidence type="ECO:0000256" key="6">
    <source>
        <dbReference type="ARBA" id="ARBA00022617"/>
    </source>
</evidence>
<sequence>MSKSPATRAVARRERPLSPHLSIYRPPITMTMSIIHRITGGALYFGTLLVAAWLIAAASSQAAFDRVDWAFGSWLGRLVLFGYTWALMHHMLGGLRHLVWDTGAGLEKHTASKIAWATLAGSIVLTLLIWIAGYMARGGLA</sequence>
<evidence type="ECO:0000256" key="4">
    <source>
        <dbReference type="ARBA" id="ARBA00007244"/>
    </source>
</evidence>
<accession>A0ABU4X3C5</accession>
<dbReference type="NCBIfam" id="TIGR02970">
    <property type="entry name" value="succ_dehyd_cytB"/>
    <property type="match status" value="1"/>
</dbReference>
<comment type="caution">
    <text evidence="14">The sequence shown here is derived from an EMBL/GenBank/DDBJ whole genome shotgun (WGS) entry which is preliminary data.</text>
</comment>
<evidence type="ECO:0000313" key="14">
    <source>
        <dbReference type="EMBL" id="MDX8442817.1"/>
    </source>
</evidence>
<evidence type="ECO:0000256" key="11">
    <source>
        <dbReference type="ARBA" id="ARBA00023136"/>
    </source>
</evidence>
<evidence type="ECO:0000256" key="3">
    <source>
        <dbReference type="ARBA" id="ARBA00004141"/>
    </source>
</evidence>
<feature type="transmembrane region" description="Helical" evidence="13">
    <location>
        <begin position="42"/>
        <end position="62"/>
    </location>
</feature>
<dbReference type="SUPFAM" id="SSF81343">
    <property type="entry name" value="Fumarate reductase respiratory complex transmembrane subunits"/>
    <property type="match status" value="1"/>
</dbReference>
<dbReference type="PROSITE" id="PS01001">
    <property type="entry name" value="SDH_CYT_2"/>
    <property type="match status" value="1"/>
</dbReference>
<evidence type="ECO:0000256" key="10">
    <source>
        <dbReference type="ARBA" id="ARBA00023004"/>
    </source>
</evidence>
<keyword evidence="6" id="KW-0349">Heme</keyword>
<dbReference type="Pfam" id="PF01127">
    <property type="entry name" value="Sdh_cyt"/>
    <property type="match status" value="1"/>
</dbReference>
<comment type="function">
    <text evidence="2">Membrane-anchoring subunit of succinate dehydrogenase (SDH).</text>
</comment>
<gene>
    <name evidence="14" type="primary">sdhC</name>
    <name evidence="14" type="ORF">RFM51_24860</name>
</gene>
<dbReference type="Proteomes" id="UP001272097">
    <property type="component" value="Unassembled WGS sequence"/>
</dbReference>
<comment type="similarity">
    <text evidence="4">Belongs to the cytochrome b560 family.</text>
</comment>
<dbReference type="InterPro" id="IPR034804">
    <property type="entry name" value="SQR/QFR_C/D"/>
</dbReference>
<dbReference type="PROSITE" id="PS01000">
    <property type="entry name" value="SDH_CYT_1"/>
    <property type="match status" value="1"/>
</dbReference>
<evidence type="ECO:0000256" key="7">
    <source>
        <dbReference type="ARBA" id="ARBA00022692"/>
    </source>
</evidence>
<feature type="transmembrane region" description="Helical" evidence="13">
    <location>
        <begin position="114"/>
        <end position="136"/>
    </location>
</feature>
<feature type="transmembrane region" description="Helical" evidence="13">
    <location>
        <begin position="74"/>
        <end position="93"/>
    </location>
</feature>
<dbReference type="InterPro" id="IPR014314">
    <property type="entry name" value="Succ_DH_cytb556"/>
</dbReference>